<feature type="domain" description="Heterokaryon incompatibility" evidence="1">
    <location>
        <begin position="101"/>
        <end position="247"/>
    </location>
</feature>
<protein>
    <submittedName>
        <fullName evidence="2">Heterokaryon incompatibility protein</fullName>
    </submittedName>
</protein>
<dbReference type="Pfam" id="PF26639">
    <property type="entry name" value="Het-6_barrel"/>
    <property type="match status" value="1"/>
</dbReference>
<dbReference type="InterPro" id="IPR010730">
    <property type="entry name" value="HET"/>
</dbReference>
<evidence type="ECO:0000313" key="2">
    <source>
        <dbReference type="EMBL" id="EFQ30787.1"/>
    </source>
</evidence>
<dbReference type="RefSeq" id="XP_008094807.1">
    <property type="nucleotide sequence ID" value="XM_008096616.1"/>
</dbReference>
<dbReference type="InterPro" id="IPR052895">
    <property type="entry name" value="HetReg/Transcr_Mod"/>
</dbReference>
<evidence type="ECO:0000259" key="1">
    <source>
        <dbReference type="Pfam" id="PF06985"/>
    </source>
</evidence>
<proteinExistence type="predicted"/>
<sequence length="654" mass="72520">MSTATADNASASCLLLYALGAAVLAAPLAYRTFHGDATDADNLSSRVRRLAPWGRSPPPRYVYEPLAKGQFRLMHLLAGAADDDVVRVRLVVEAVDAAPAYHAVSYVWGDPGRTAGILCEGAEIRVTTNLLGALRRWRLADEDVVLWADAVCIDQRNTLEKTHQIALMADVYSRAASVLAWLGDDDAGLEGLEALVDAALGKIPEVFPDDPARNRANAVEVPRSLDWVPLRSLLGHAWFERKWVIQEAILNDQTWLHCGRFRLPLGPVSELCLRMATFGIQLHIAGQAMDPSSSILPIRLQNLAIMRGSHWYNGKEPVTLVDALKATRTFHCTDPRDHILGILAYATDVERDSILLRDNLLAVLALAPQKAAPDAACPWWYRPYIRWQKRRLPGLPSWVPDFRLHENETLPAYTFRHGKFSAGGAEVGTIQVIDDKVLRCSGIVVDVVKDRGVFWYDMPLPPKPARMPPPLDKLHISVARQILKFLDYYRACVRLASPSGSEDVRDLAPERLASLWKALTCERIQLSDRIDVDLSEQFKALVVGMETWFTSEDLGEANKGWLSVLTSGQALEWSIIGLGLPRRLSLTAESRLCMAPTEARVGDVICVLLGSEVPFVIRPTRRGMYELIGEAYVSGIMDGEVLSGKYDQVDIMLE</sequence>
<dbReference type="PANTHER" id="PTHR24148:SF64">
    <property type="entry name" value="HETEROKARYON INCOMPATIBILITY DOMAIN-CONTAINING PROTEIN"/>
    <property type="match status" value="1"/>
</dbReference>
<dbReference type="Pfam" id="PF06985">
    <property type="entry name" value="HET"/>
    <property type="match status" value="1"/>
</dbReference>
<keyword evidence="3" id="KW-1185">Reference proteome</keyword>
<dbReference type="STRING" id="645133.E3QIU9"/>
<dbReference type="EMBL" id="GG697351">
    <property type="protein sequence ID" value="EFQ30787.1"/>
    <property type="molecule type" value="Genomic_DNA"/>
</dbReference>
<dbReference type="OrthoDB" id="2157530at2759"/>
<accession>E3QIU9</accession>
<gene>
    <name evidence="2" type="ORF">GLRG_05931</name>
</gene>
<reference evidence="3" key="1">
    <citation type="journal article" date="2012" name="Nat. Genet.">
        <title>Lifestyle transitions in plant pathogenic Colletotrichum fungi deciphered by genome and transcriptome analyses.</title>
        <authorList>
            <person name="O'Connell R.J."/>
            <person name="Thon M.R."/>
            <person name="Hacquard S."/>
            <person name="Amyotte S.G."/>
            <person name="Kleemann J."/>
            <person name="Torres M.F."/>
            <person name="Damm U."/>
            <person name="Buiate E.A."/>
            <person name="Epstein L."/>
            <person name="Alkan N."/>
            <person name="Altmueller J."/>
            <person name="Alvarado-Balderrama L."/>
            <person name="Bauser C.A."/>
            <person name="Becker C."/>
            <person name="Birren B.W."/>
            <person name="Chen Z."/>
            <person name="Choi J."/>
            <person name="Crouch J.A."/>
            <person name="Duvick J.P."/>
            <person name="Farman M.A."/>
            <person name="Gan P."/>
            <person name="Heiman D."/>
            <person name="Henrissat B."/>
            <person name="Howard R.J."/>
            <person name="Kabbage M."/>
            <person name="Koch C."/>
            <person name="Kracher B."/>
            <person name="Kubo Y."/>
            <person name="Law A.D."/>
            <person name="Lebrun M.-H."/>
            <person name="Lee Y.-H."/>
            <person name="Miyara I."/>
            <person name="Moore N."/>
            <person name="Neumann U."/>
            <person name="Nordstroem K."/>
            <person name="Panaccione D.G."/>
            <person name="Panstruga R."/>
            <person name="Place M."/>
            <person name="Proctor R.H."/>
            <person name="Prusky D."/>
            <person name="Rech G."/>
            <person name="Reinhardt R."/>
            <person name="Rollins J.A."/>
            <person name="Rounsley S."/>
            <person name="Schardl C.L."/>
            <person name="Schwartz D.C."/>
            <person name="Shenoy N."/>
            <person name="Shirasu K."/>
            <person name="Sikhakolli U.R."/>
            <person name="Stueber K."/>
            <person name="Sukno S.A."/>
            <person name="Sweigard J.A."/>
            <person name="Takano Y."/>
            <person name="Takahara H."/>
            <person name="Trail F."/>
            <person name="van der Does H.C."/>
            <person name="Voll L.M."/>
            <person name="Will I."/>
            <person name="Young S."/>
            <person name="Zeng Q."/>
            <person name="Zhang J."/>
            <person name="Zhou S."/>
            <person name="Dickman M.B."/>
            <person name="Schulze-Lefert P."/>
            <person name="Ver Loren van Themaat E."/>
            <person name="Ma L.-J."/>
            <person name="Vaillancourt L.J."/>
        </authorList>
    </citation>
    <scope>NUCLEOTIDE SEQUENCE [LARGE SCALE GENOMIC DNA]</scope>
    <source>
        <strain evidence="3">M1.001 / M2 / FGSC 10212</strain>
    </source>
</reference>
<dbReference type="VEuPathDB" id="FungiDB:GLRG_05931"/>
<name>E3QIU9_COLGM</name>
<dbReference type="AlphaFoldDB" id="E3QIU9"/>
<organism evidence="3">
    <name type="scientific">Colletotrichum graminicola (strain M1.001 / M2 / FGSC 10212)</name>
    <name type="common">Maize anthracnose fungus</name>
    <name type="synonym">Glomerella graminicola</name>
    <dbReference type="NCBI Taxonomy" id="645133"/>
    <lineage>
        <taxon>Eukaryota</taxon>
        <taxon>Fungi</taxon>
        <taxon>Dikarya</taxon>
        <taxon>Ascomycota</taxon>
        <taxon>Pezizomycotina</taxon>
        <taxon>Sordariomycetes</taxon>
        <taxon>Hypocreomycetidae</taxon>
        <taxon>Glomerellales</taxon>
        <taxon>Glomerellaceae</taxon>
        <taxon>Colletotrichum</taxon>
        <taxon>Colletotrichum graminicola species complex</taxon>
    </lineage>
</organism>
<dbReference type="GeneID" id="24411296"/>
<dbReference type="PANTHER" id="PTHR24148">
    <property type="entry name" value="ANKYRIN REPEAT DOMAIN-CONTAINING PROTEIN 39 HOMOLOG-RELATED"/>
    <property type="match status" value="1"/>
</dbReference>
<evidence type="ECO:0000313" key="3">
    <source>
        <dbReference type="Proteomes" id="UP000008782"/>
    </source>
</evidence>
<dbReference type="eggNOG" id="ENOG502RW3G">
    <property type="taxonomic scope" value="Eukaryota"/>
</dbReference>
<dbReference type="HOGENOM" id="CLU_004184_7_2_1"/>
<dbReference type="Proteomes" id="UP000008782">
    <property type="component" value="Unassembled WGS sequence"/>
</dbReference>